<dbReference type="Pfam" id="PF07992">
    <property type="entry name" value="Pyr_redox_2"/>
    <property type="match status" value="1"/>
</dbReference>
<feature type="transmembrane region" description="Helical" evidence="9">
    <location>
        <begin position="382"/>
        <end position="399"/>
    </location>
</feature>
<evidence type="ECO:0000313" key="12">
    <source>
        <dbReference type="EMBL" id="NIR73550.1"/>
    </source>
</evidence>
<dbReference type="PANTHER" id="PTHR43706:SF47">
    <property type="entry name" value="EXTERNAL NADH-UBIQUINONE OXIDOREDUCTASE 1, MITOCHONDRIAL-RELATED"/>
    <property type="match status" value="1"/>
</dbReference>
<dbReference type="PRINTS" id="PR00411">
    <property type="entry name" value="PNDRDTASEI"/>
</dbReference>
<comment type="catalytic activity">
    <reaction evidence="8">
        <text>a quinone + NADH + H(+) = a quinol + NAD(+)</text>
        <dbReference type="Rhea" id="RHEA:46160"/>
        <dbReference type="ChEBI" id="CHEBI:15378"/>
        <dbReference type="ChEBI" id="CHEBI:24646"/>
        <dbReference type="ChEBI" id="CHEBI:57540"/>
        <dbReference type="ChEBI" id="CHEBI:57945"/>
        <dbReference type="ChEBI" id="CHEBI:132124"/>
        <dbReference type="EC" id="1.6.5.9"/>
    </reaction>
</comment>
<keyword evidence="4" id="KW-0274">FAD</keyword>
<dbReference type="SUPFAM" id="SSF51905">
    <property type="entry name" value="FAD/NAD(P)-binding domain"/>
    <property type="match status" value="1"/>
</dbReference>
<evidence type="ECO:0000256" key="1">
    <source>
        <dbReference type="ARBA" id="ARBA00005272"/>
    </source>
</evidence>
<keyword evidence="3" id="KW-0285">Flavoprotein</keyword>
<dbReference type="Proteomes" id="UP000702544">
    <property type="component" value="Unassembled WGS sequence"/>
</dbReference>
<dbReference type="AlphaFoldDB" id="A0AAE4Z4E4"/>
<dbReference type="InterPro" id="IPR023753">
    <property type="entry name" value="FAD/NAD-binding_dom"/>
</dbReference>
<sequence length="450" mass="49070">MVRPQDDRPVIAVIGAGFGGLNFCKTFRGDARIVLIDKHNHHAFQPLLYQVAMAGLAGSDVAAPVRGIFSRYRHVSSHMAQVDSIDLKNKTLRAGKSELRWDYLVMAMGGVTSYFGNDDWERHAPGLKTLGDALRLRRQLLTAFELAENEPDEMERRRLMTIVVVGGGPTGVELAGAMAELTNHVFRRDFRNIDPTRASVILVEALDRILPTFPSSLSESAREQLEELGVKVRLGTRVVNVQADRITVSSQSGEEDILTRNVLWAAGISAHPLTRQLGPDVELDKAGRVKVLPDLSVPGHPEVFVIGDAAYLEVDGTAVPGLAPAAIQMGKHAAKVIGREIAGDPSPPEERPAFRYRDRGTMATIGRRRAVAVSGPLRFSGYPAWLAWLFVHLIFLVGFRNKLTVMIQWAWQYLTYGRGARVVAEPLEDFVGAEGAQGAEGASAESAASA</sequence>
<keyword evidence="6" id="KW-0560">Oxidoreductase</keyword>
<keyword evidence="5" id="KW-0809">Transit peptide</keyword>
<comment type="similarity">
    <text evidence="1">Belongs to the NADH dehydrogenase family.</text>
</comment>
<evidence type="ECO:0000256" key="6">
    <source>
        <dbReference type="ARBA" id="ARBA00023002"/>
    </source>
</evidence>
<dbReference type="PANTHER" id="PTHR43706">
    <property type="entry name" value="NADH DEHYDROGENASE"/>
    <property type="match status" value="1"/>
</dbReference>
<evidence type="ECO:0000259" key="11">
    <source>
        <dbReference type="Pfam" id="PF22366"/>
    </source>
</evidence>
<dbReference type="Gene3D" id="3.50.50.100">
    <property type="match status" value="1"/>
</dbReference>
<dbReference type="InterPro" id="IPR045024">
    <property type="entry name" value="NDH-2"/>
</dbReference>
<evidence type="ECO:0000313" key="13">
    <source>
        <dbReference type="Proteomes" id="UP000702544"/>
    </source>
</evidence>
<dbReference type="InterPro" id="IPR054585">
    <property type="entry name" value="NDH2-like_C"/>
</dbReference>
<dbReference type="PRINTS" id="PR00368">
    <property type="entry name" value="FADPNR"/>
</dbReference>
<name>A0AAE4Z4E4_9BACT</name>
<evidence type="ECO:0000256" key="8">
    <source>
        <dbReference type="ARBA" id="ARBA00047599"/>
    </source>
</evidence>
<evidence type="ECO:0000256" key="9">
    <source>
        <dbReference type="SAM" id="Phobius"/>
    </source>
</evidence>
<evidence type="ECO:0000256" key="3">
    <source>
        <dbReference type="ARBA" id="ARBA00022630"/>
    </source>
</evidence>
<keyword evidence="7" id="KW-0520">NAD</keyword>
<protein>
    <recommendedName>
        <fullName evidence="2">NADH:ubiquinone reductase (non-electrogenic)</fullName>
        <ecNumber evidence="2">1.6.5.9</ecNumber>
    </recommendedName>
</protein>
<dbReference type="Pfam" id="PF22366">
    <property type="entry name" value="NDH2_C"/>
    <property type="match status" value="1"/>
</dbReference>
<accession>A0AAE4Z4E4</accession>
<evidence type="ECO:0000259" key="10">
    <source>
        <dbReference type="Pfam" id="PF07992"/>
    </source>
</evidence>
<keyword evidence="9" id="KW-0472">Membrane</keyword>
<evidence type="ECO:0000256" key="2">
    <source>
        <dbReference type="ARBA" id="ARBA00012637"/>
    </source>
</evidence>
<evidence type="ECO:0000256" key="5">
    <source>
        <dbReference type="ARBA" id="ARBA00022946"/>
    </source>
</evidence>
<keyword evidence="9" id="KW-0812">Transmembrane</keyword>
<keyword evidence="9" id="KW-1133">Transmembrane helix</keyword>
<gene>
    <name evidence="12" type="ORF">GWO12_00315</name>
</gene>
<proteinExistence type="inferred from homology"/>
<dbReference type="EC" id="1.6.5.9" evidence="2"/>
<feature type="domain" description="FAD/NAD(P)-binding" evidence="10">
    <location>
        <begin position="11"/>
        <end position="330"/>
    </location>
</feature>
<feature type="domain" description="External alternative NADH-ubiquinone oxidoreductase-like C-terminal" evidence="11">
    <location>
        <begin position="359"/>
        <end position="415"/>
    </location>
</feature>
<dbReference type="EMBL" id="JAACAK010000002">
    <property type="protein sequence ID" value="NIR73550.1"/>
    <property type="molecule type" value="Genomic_DNA"/>
</dbReference>
<comment type="caution">
    <text evidence="12">The sequence shown here is derived from an EMBL/GenBank/DDBJ whole genome shotgun (WGS) entry which is preliminary data.</text>
</comment>
<dbReference type="GO" id="GO:0050136">
    <property type="term" value="F:NADH dehydrogenase (quinone) (non-electrogenic) activity"/>
    <property type="evidence" value="ECO:0007669"/>
    <property type="project" value="UniProtKB-EC"/>
</dbReference>
<evidence type="ECO:0000256" key="7">
    <source>
        <dbReference type="ARBA" id="ARBA00023027"/>
    </source>
</evidence>
<evidence type="ECO:0000256" key="4">
    <source>
        <dbReference type="ARBA" id="ARBA00022827"/>
    </source>
</evidence>
<dbReference type="InterPro" id="IPR036188">
    <property type="entry name" value="FAD/NAD-bd_sf"/>
</dbReference>
<reference evidence="12 13" key="1">
    <citation type="submission" date="2020-01" db="EMBL/GenBank/DDBJ databases">
        <title>Genomes assembled from Gulf of Kutch pelagic sediment metagenomes.</title>
        <authorList>
            <person name="Chandrashekar M."/>
            <person name="Mahajan M.S."/>
            <person name="Dave K.J."/>
            <person name="Vatsa P."/>
            <person name="Nathani N.M."/>
        </authorList>
    </citation>
    <scope>NUCLEOTIDE SEQUENCE [LARGE SCALE GENOMIC DNA]</scope>
    <source>
        <strain evidence="12">KS3-K002</strain>
    </source>
</reference>
<organism evidence="12 13">
    <name type="scientific">Candidatus Kutchimonas denitrificans</name>
    <dbReference type="NCBI Taxonomy" id="3056748"/>
    <lineage>
        <taxon>Bacteria</taxon>
        <taxon>Pseudomonadati</taxon>
        <taxon>Gemmatimonadota</taxon>
        <taxon>Gemmatimonadia</taxon>
        <taxon>Candidatus Palauibacterales</taxon>
        <taxon>Candidatus Palauibacteraceae</taxon>
        <taxon>Candidatus Kutchimonas</taxon>
    </lineage>
</organism>